<accession>A0ABV6CU58</accession>
<dbReference type="Proteomes" id="UP001589798">
    <property type="component" value="Unassembled WGS sequence"/>
</dbReference>
<sequence>METVRFAPGMNLREMVSERLYKQLSPQIRTDGSPFVVTIGTPHVLKLDLGSEEIELHPGGYNSTTYLNSGYSPDGLGDGSNRDYNRIGTLDSDTGSERLTRGAARDLAIRLCAVAVKGLRAKSSIDPARVIDYPKLSVTDHMKFIGARASDVCVVENADVTFIIRYSGPDDILSEDSPRKDEEAFRLNVSVHQAIPKSG</sequence>
<reference evidence="1 2" key="1">
    <citation type="submission" date="2024-09" db="EMBL/GenBank/DDBJ databases">
        <authorList>
            <person name="Sun Q."/>
            <person name="Mori K."/>
        </authorList>
    </citation>
    <scope>NUCLEOTIDE SEQUENCE [LARGE SCALE GENOMIC DNA]</scope>
    <source>
        <strain evidence="1 2">CCM 7706</strain>
    </source>
</reference>
<dbReference type="RefSeq" id="WP_379487003.1">
    <property type="nucleotide sequence ID" value="NZ_JBHLWK010000010.1"/>
</dbReference>
<proteinExistence type="predicted"/>
<organism evidence="1 2">
    <name type="scientific">Novosphingobium soli</name>
    <dbReference type="NCBI Taxonomy" id="574956"/>
    <lineage>
        <taxon>Bacteria</taxon>
        <taxon>Pseudomonadati</taxon>
        <taxon>Pseudomonadota</taxon>
        <taxon>Alphaproteobacteria</taxon>
        <taxon>Sphingomonadales</taxon>
        <taxon>Sphingomonadaceae</taxon>
        <taxon>Novosphingobium</taxon>
    </lineage>
</organism>
<protein>
    <submittedName>
        <fullName evidence="1">Uncharacterized protein</fullName>
    </submittedName>
</protein>
<gene>
    <name evidence="1" type="ORF">ACFFJC_08175</name>
</gene>
<evidence type="ECO:0000313" key="1">
    <source>
        <dbReference type="EMBL" id="MFC0204249.1"/>
    </source>
</evidence>
<comment type="caution">
    <text evidence="1">The sequence shown here is derived from an EMBL/GenBank/DDBJ whole genome shotgun (WGS) entry which is preliminary data.</text>
</comment>
<evidence type="ECO:0000313" key="2">
    <source>
        <dbReference type="Proteomes" id="UP001589798"/>
    </source>
</evidence>
<keyword evidence="2" id="KW-1185">Reference proteome</keyword>
<dbReference type="EMBL" id="JBHLWK010000010">
    <property type="protein sequence ID" value="MFC0204249.1"/>
    <property type="molecule type" value="Genomic_DNA"/>
</dbReference>
<name>A0ABV6CU58_9SPHN</name>